<evidence type="ECO:0000256" key="1">
    <source>
        <dbReference type="SAM" id="MobiDB-lite"/>
    </source>
</evidence>
<gene>
    <name evidence="2" type="ORF">HMPREF0551_2029</name>
</gene>
<feature type="region of interest" description="Disordered" evidence="1">
    <location>
        <begin position="20"/>
        <end position="71"/>
    </location>
</feature>
<evidence type="ECO:0000313" key="3">
    <source>
        <dbReference type="Proteomes" id="UP000011021"/>
    </source>
</evidence>
<dbReference type="HOGENOM" id="CLU_2735016_0_0_4"/>
<sequence length="71" mass="7733">MCWKHPRILEPARHFGRPLWAAPDAAGRQPAPGHAHSRRAPSASMRGPGSCSGVPLRQRLPLRSTHPVSDP</sequence>
<reference evidence="2 3" key="1">
    <citation type="submission" date="2010-12" db="EMBL/GenBank/DDBJ databases">
        <authorList>
            <person name="Muzny D."/>
            <person name="Qin X."/>
            <person name="Deng J."/>
            <person name="Jiang H."/>
            <person name="Liu Y."/>
            <person name="Qu J."/>
            <person name="Song X.-Z."/>
            <person name="Zhang L."/>
            <person name="Thornton R."/>
            <person name="Coyle M."/>
            <person name="Francisco L."/>
            <person name="Jackson L."/>
            <person name="Javaid M."/>
            <person name="Korchina V."/>
            <person name="Kovar C."/>
            <person name="Mata R."/>
            <person name="Mathew T."/>
            <person name="Ngo R."/>
            <person name="Nguyen L."/>
            <person name="Nguyen N."/>
            <person name="Okwuonu G."/>
            <person name="Ongeri F."/>
            <person name="Pham C."/>
            <person name="Simmons D."/>
            <person name="Wilczek-Boney K."/>
            <person name="Hale W."/>
            <person name="Jakkamsetti A."/>
            <person name="Pham P."/>
            <person name="Ruth R."/>
            <person name="San Lucas F."/>
            <person name="Warren J."/>
            <person name="Zhang J."/>
            <person name="Zhao Z."/>
            <person name="Zhou C."/>
            <person name="Zhu D."/>
            <person name="Lee S."/>
            <person name="Bess C."/>
            <person name="Blankenburg K."/>
            <person name="Forbes L."/>
            <person name="Fu Q."/>
            <person name="Gubbala S."/>
            <person name="Hirani K."/>
            <person name="Jayaseelan J.C."/>
            <person name="Lara F."/>
            <person name="Munidasa M."/>
            <person name="Palculict T."/>
            <person name="Patil S."/>
            <person name="Pu L.-L."/>
            <person name="Saada N."/>
            <person name="Tang L."/>
            <person name="Weissenberger G."/>
            <person name="Zhu Y."/>
            <person name="Hemphill L."/>
            <person name="Shang Y."/>
            <person name="Youmans B."/>
            <person name="Ayvaz T."/>
            <person name="Ross M."/>
            <person name="Santibanez J."/>
            <person name="Aqrawi P."/>
            <person name="Gross S."/>
            <person name="Joshi V."/>
            <person name="Fowler G."/>
            <person name="Nazareth L."/>
            <person name="Reid J."/>
            <person name="Worley K."/>
            <person name="Petrosino J."/>
            <person name="Highlander S."/>
            <person name="Gibbs R."/>
        </authorList>
    </citation>
    <scope>NUCLEOTIDE SEQUENCE [LARGE SCALE GENOMIC DNA]</scope>
    <source>
        <strain evidence="2 3">ATCC 51599</strain>
    </source>
</reference>
<proteinExistence type="predicted"/>
<organism evidence="2 3">
    <name type="scientific">Lautropia mirabilis ATCC 51599</name>
    <dbReference type="NCBI Taxonomy" id="887898"/>
    <lineage>
        <taxon>Bacteria</taxon>
        <taxon>Pseudomonadati</taxon>
        <taxon>Pseudomonadota</taxon>
        <taxon>Betaproteobacteria</taxon>
        <taxon>Burkholderiales</taxon>
        <taxon>Burkholderiaceae</taxon>
        <taxon>Lautropia</taxon>
    </lineage>
</organism>
<dbReference type="STRING" id="887898.HMPREF0551_2029"/>
<dbReference type="EMBL" id="AEQP01000022">
    <property type="protein sequence ID" value="EFV93914.1"/>
    <property type="molecule type" value="Genomic_DNA"/>
</dbReference>
<protein>
    <submittedName>
        <fullName evidence="2">Uncharacterized protein</fullName>
    </submittedName>
</protein>
<comment type="caution">
    <text evidence="2">The sequence shown here is derived from an EMBL/GenBank/DDBJ whole genome shotgun (WGS) entry which is preliminary data.</text>
</comment>
<name>E7RZB5_9BURK</name>
<dbReference type="Proteomes" id="UP000011021">
    <property type="component" value="Unassembled WGS sequence"/>
</dbReference>
<accession>E7RZB5</accession>
<evidence type="ECO:0000313" key="2">
    <source>
        <dbReference type="EMBL" id="EFV93914.1"/>
    </source>
</evidence>
<keyword evidence="3" id="KW-1185">Reference proteome</keyword>
<dbReference type="AlphaFoldDB" id="E7RZB5"/>